<organism evidence="1 2">
    <name type="scientific">Photobacterium chitinilyticum</name>
    <dbReference type="NCBI Taxonomy" id="2485123"/>
    <lineage>
        <taxon>Bacteria</taxon>
        <taxon>Pseudomonadati</taxon>
        <taxon>Pseudomonadota</taxon>
        <taxon>Gammaproteobacteria</taxon>
        <taxon>Vibrionales</taxon>
        <taxon>Vibrionaceae</taxon>
        <taxon>Photobacterium</taxon>
    </lineage>
</organism>
<dbReference type="AlphaFoldDB" id="A0A3S4THE9"/>
<evidence type="ECO:0008006" key="3">
    <source>
        <dbReference type="Google" id="ProtNLM"/>
    </source>
</evidence>
<dbReference type="EMBL" id="RJLM01000184">
    <property type="protein sequence ID" value="RWX52622.1"/>
    <property type="molecule type" value="Genomic_DNA"/>
</dbReference>
<evidence type="ECO:0000313" key="1">
    <source>
        <dbReference type="EMBL" id="RWX52622.1"/>
    </source>
</evidence>
<dbReference type="Proteomes" id="UP000287563">
    <property type="component" value="Unassembled WGS sequence"/>
</dbReference>
<protein>
    <recommendedName>
        <fullName evidence="3">IS66 family transposase</fullName>
    </recommendedName>
</protein>
<gene>
    <name evidence="1" type="ORF">EDI28_26700</name>
</gene>
<keyword evidence="2" id="KW-1185">Reference proteome</keyword>
<name>A0A3S4THE9_9GAMM</name>
<comment type="caution">
    <text evidence="1">The sequence shown here is derived from an EMBL/GenBank/DDBJ whole genome shotgun (WGS) entry which is preliminary data.</text>
</comment>
<proteinExistence type="predicted"/>
<accession>A0A3S4THE9</accession>
<feature type="non-terminal residue" evidence="1">
    <location>
        <position position="1"/>
    </location>
</feature>
<sequence length="39" mass="4564">HARRKFEEALKEDEVRASYALEQIGLLYDVERQSCAPEI</sequence>
<evidence type="ECO:0000313" key="2">
    <source>
        <dbReference type="Proteomes" id="UP000287563"/>
    </source>
</evidence>
<reference evidence="1 2" key="1">
    <citation type="submission" date="2018-11" db="EMBL/GenBank/DDBJ databases">
        <title>Photobacterium sp. BEI247 sp. nov., a marine bacterium isolated from Yongle Blue Hole in the South China Sea.</title>
        <authorList>
            <person name="Wang X."/>
        </authorList>
    </citation>
    <scope>NUCLEOTIDE SEQUENCE [LARGE SCALE GENOMIC DNA]</scope>
    <source>
        <strain evidence="2">BEI247</strain>
    </source>
</reference>